<feature type="domain" description="ABC-three component systems C-terminal" evidence="1">
    <location>
        <begin position="265"/>
        <end position="387"/>
    </location>
</feature>
<dbReference type="InterPro" id="IPR046913">
    <property type="entry name" value="ABC-3C_CTD7"/>
</dbReference>
<gene>
    <name evidence="2" type="ORF">SAMN06296036_12753</name>
</gene>
<dbReference type="STRING" id="1513793.SAMN06296036_12753"/>
<dbReference type="OrthoDB" id="2786695at2"/>
<name>A0A1Y6CSE1_9BACT</name>
<keyword evidence="3" id="KW-1185">Reference proteome</keyword>
<sequence length="400" mass="46157">MSSSFSATDAALGYLYQVRVALFLSLNKLKQEDTFTVSIETLDDVTFGTNAGTPTELLQTKHHMKSAASLTDASPDIWKTLRIWFELKRDRSISSATNLFLMTTSSASDSSAACLLKKEKRNVRLARELLDATARTSTNEKNKRAYEVYLDSTPEERESILSKMVIIDCSSNISSLDQEIRDEIYWAARSEHLEQFQERLEGWWFRRILGQLSEPGSDWVGSVELESQMSDLRDQFKTDSLPIDDDLLDFTLDEGIEETHASFVFVKQLNLISVGKRRVALAIRDYYRAYEQRSRWIRDDLIIDIDLRKYEKKLLDEWEIVFESMRDDIGDMPTEETKKQAAKSVLKWAERTIFHIRQGITEPFISRGSFHILSNDSRIGWHPEFRYKLELILSGQGSSK</sequence>
<evidence type="ECO:0000313" key="3">
    <source>
        <dbReference type="Proteomes" id="UP000192907"/>
    </source>
</evidence>
<organism evidence="2 3">
    <name type="scientific">Pseudobacteriovorax antillogorgiicola</name>
    <dbReference type="NCBI Taxonomy" id="1513793"/>
    <lineage>
        <taxon>Bacteria</taxon>
        <taxon>Pseudomonadati</taxon>
        <taxon>Bdellovibrionota</taxon>
        <taxon>Oligoflexia</taxon>
        <taxon>Oligoflexales</taxon>
        <taxon>Pseudobacteriovoracaceae</taxon>
        <taxon>Pseudobacteriovorax</taxon>
    </lineage>
</organism>
<dbReference type="Pfam" id="PF20283">
    <property type="entry name" value="CTD7"/>
    <property type="match status" value="1"/>
</dbReference>
<evidence type="ECO:0000313" key="2">
    <source>
        <dbReference type="EMBL" id="SMF72965.1"/>
    </source>
</evidence>
<dbReference type="EMBL" id="FWZT01000027">
    <property type="protein sequence ID" value="SMF72965.1"/>
    <property type="molecule type" value="Genomic_DNA"/>
</dbReference>
<dbReference type="Proteomes" id="UP000192907">
    <property type="component" value="Unassembled WGS sequence"/>
</dbReference>
<reference evidence="3" key="1">
    <citation type="submission" date="2017-04" db="EMBL/GenBank/DDBJ databases">
        <authorList>
            <person name="Varghese N."/>
            <person name="Submissions S."/>
        </authorList>
    </citation>
    <scope>NUCLEOTIDE SEQUENCE [LARGE SCALE GENOMIC DNA]</scope>
    <source>
        <strain evidence="3">RKEM611</strain>
    </source>
</reference>
<proteinExistence type="predicted"/>
<accession>A0A1Y6CSE1</accession>
<dbReference type="RefSeq" id="WP_132324445.1">
    <property type="nucleotide sequence ID" value="NZ_FWZT01000027.1"/>
</dbReference>
<dbReference type="AlphaFoldDB" id="A0A1Y6CSE1"/>
<protein>
    <recommendedName>
        <fullName evidence="1">ABC-three component systems C-terminal domain-containing protein</fullName>
    </recommendedName>
</protein>
<evidence type="ECO:0000259" key="1">
    <source>
        <dbReference type="Pfam" id="PF20283"/>
    </source>
</evidence>